<feature type="compositionally biased region" description="Basic and acidic residues" evidence="7">
    <location>
        <begin position="286"/>
        <end position="296"/>
    </location>
</feature>
<dbReference type="GO" id="GO:0000398">
    <property type="term" value="P:mRNA splicing, via spliceosome"/>
    <property type="evidence" value="ECO:0007669"/>
    <property type="project" value="TreeGrafter"/>
</dbReference>
<feature type="domain" description="RRM" evidence="8">
    <location>
        <begin position="75"/>
        <end position="153"/>
    </location>
</feature>
<dbReference type="InterPro" id="IPR035979">
    <property type="entry name" value="RBD_domain_sf"/>
</dbReference>
<dbReference type="AlphaFoldDB" id="A0A8S9X4M8"/>
<dbReference type="SMART" id="SM00360">
    <property type="entry name" value="RRM"/>
    <property type="match status" value="1"/>
</dbReference>
<keyword evidence="4" id="KW-0539">Nucleus</keyword>
<comment type="subcellular location">
    <subcellularLocation>
        <location evidence="1">Nucleus</location>
    </subcellularLocation>
</comment>
<feature type="compositionally biased region" description="Basic and acidic residues" evidence="7">
    <location>
        <begin position="440"/>
        <end position="457"/>
    </location>
</feature>
<comment type="caution">
    <text evidence="9">The sequence shown here is derived from an EMBL/GenBank/DDBJ whole genome shotgun (WGS) entry which is preliminary data.</text>
</comment>
<dbReference type="GO" id="GO:0003729">
    <property type="term" value="F:mRNA binding"/>
    <property type="evidence" value="ECO:0007669"/>
    <property type="project" value="TreeGrafter"/>
</dbReference>
<feature type="compositionally biased region" description="Basic and acidic residues" evidence="7">
    <location>
        <begin position="400"/>
        <end position="410"/>
    </location>
</feature>
<dbReference type="PANTHER" id="PTHR13952">
    <property type="entry name" value="U1 SMALL NUCLEAR RIBONUCLEOPROTEIN 70 KD"/>
    <property type="match status" value="1"/>
</dbReference>
<dbReference type="SUPFAM" id="SSF54928">
    <property type="entry name" value="RNA-binding domain, RBD"/>
    <property type="match status" value="1"/>
</dbReference>
<feature type="compositionally biased region" description="Basic and acidic residues" evidence="7">
    <location>
        <begin position="376"/>
        <end position="390"/>
    </location>
</feature>
<evidence type="ECO:0000256" key="6">
    <source>
        <dbReference type="PROSITE-ProRule" id="PRU00176"/>
    </source>
</evidence>
<proteinExistence type="predicted"/>
<feature type="compositionally biased region" description="Basic residues" evidence="7">
    <location>
        <begin position="262"/>
        <end position="275"/>
    </location>
</feature>
<sequence length="457" mass="53820">MSGTLRVFDPESTDEETRRLSRLAQKCWSPLTIVYNPLKAGSIDSTDVVPHDKAIVRAQNADFVPSKRIQGRPECTIFVGNLSAKTTARSLEEEFSRYGRVVKAKVIEDIITGRSRGYGFVEFSIEGEALKAYDCSNRTWLDGNKIFVDMECGRLLPGWVPRRLGGGFNGRKESGQLRFGCRERPFKKPIKLLSEREINRYFNEILGRKVQNEEKKDFDPKVVRTEEVDTEGRRELREGIHEDADTQISGEKEKKSELKHKERERHREHKKKKRYSRSDYEDEEEETKRTLEKRFVDPSLICIKEKPTKDSVKDDGNGDMKSDSSTAGNFEMGVKKEEPWDEYKDSRKYRKHKEKGRHSRSDCEDEVKERRRTHKKRDEDPNFILIKEEDTTCSVTEDPDIYRDKEELQNHRKHKMKRRLREEEDGERISKKRKKKRRTSAHEDERRRRDEQSGEET</sequence>
<feature type="compositionally biased region" description="Basic residues" evidence="7">
    <location>
        <begin position="430"/>
        <end position="439"/>
    </location>
</feature>
<evidence type="ECO:0000256" key="3">
    <source>
        <dbReference type="ARBA" id="ARBA00022884"/>
    </source>
</evidence>
<evidence type="ECO:0000256" key="5">
    <source>
        <dbReference type="ARBA" id="ARBA00031739"/>
    </source>
</evidence>
<feature type="compositionally biased region" description="Basic and acidic residues" evidence="7">
    <location>
        <begin position="303"/>
        <end position="322"/>
    </location>
</feature>
<dbReference type="InterPro" id="IPR000504">
    <property type="entry name" value="RRM_dom"/>
</dbReference>
<accession>A0A8S9X4M8</accession>
<feature type="compositionally biased region" description="Basic and acidic residues" evidence="7">
    <location>
        <begin position="216"/>
        <end position="261"/>
    </location>
</feature>
<keyword evidence="3 6" id="KW-0694">RNA-binding</keyword>
<evidence type="ECO:0000256" key="2">
    <source>
        <dbReference type="ARBA" id="ARBA00021080"/>
    </source>
</evidence>
<evidence type="ECO:0000256" key="7">
    <source>
        <dbReference type="SAM" id="MobiDB-lite"/>
    </source>
</evidence>
<name>A0A8S9X4M8_APOLU</name>
<evidence type="ECO:0000313" key="10">
    <source>
        <dbReference type="Proteomes" id="UP000466442"/>
    </source>
</evidence>
<evidence type="ECO:0000313" key="9">
    <source>
        <dbReference type="EMBL" id="KAF6203036.1"/>
    </source>
</evidence>
<dbReference type="GO" id="GO:0071011">
    <property type="term" value="C:precatalytic spliceosome"/>
    <property type="evidence" value="ECO:0007669"/>
    <property type="project" value="TreeGrafter"/>
</dbReference>
<feature type="region of interest" description="Disordered" evidence="7">
    <location>
        <begin position="216"/>
        <end position="457"/>
    </location>
</feature>
<dbReference type="EMBL" id="WIXP02000011">
    <property type="protein sequence ID" value="KAF6203036.1"/>
    <property type="molecule type" value="Genomic_DNA"/>
</dbReference>
<feature type="compositionally biased region" description="Basic and acidic residues" evidence="7">
    <location>
        <begin position="333"/>
        <end position="346"/>
    </location>
</feature>
<gene>
    <name evidence="9" type="ORF">GE061_003449</name>
</gene>
<evidence type="ECO:0000256" key="4">
    <source>
        <dbReference type="ARBA" id="ARBA00023242"/>
    </source>
</evidence>
<evidence type="ECO:0000256" key="1">
    <source>
        <dbReference type="ARBA" id="ARBA00004123"/>
    </source>
</evidence>
<feature type="compositionally biased region" description="Basic residues" evidence="7">
    <location>
        <begin position="347"/>
        <end position="358"/>
    </location>
</feature>
<evidence type="ECO:0000259" key="8">
    <source>
        <dbReference type="PROSITE" id="PS50102"/>
    </source>
</evidence>
<dbReference type="Pfam" id="PF00076">
    <property type="entry name" value="RRM_1"/>
    <property type="match status" value="1"/>
</dbReference>
<reference evidence="9" key="1">
    <citation type="journal article" date="2021" name="Mol. Ecol. Resour.">
        <title>Apolygus lucorum genome provides insights into omnivorousness and mesophyll feeding.</title>
        <authorList>
            <person name="Liu Y."/>
            <person name="Liu H."/>
            <person name="Wang H."/>
            <person name="Huang T."/>
            <person name="Liu B."/>
            <person name="Yang B."/>
            <person name="Yin L."/>
            <person name="Li B."/>
            <person name="Zhang Y."/>
            <person name="Zhang S."/>
            <person name="Jiang F."/>
            <person name="Zhang X."/>
            <person name="Ren Y."/>
            <person name="Wang B."/>
            <person name="Wang S."/>
            <person name="Lu Y."/>
            <person name="Wu K."/>
            <person name="Fan W."/>
            <person name="Wang G."/>
        </authorList>
    </citation>
    <scope>NUCLEOTIDE SEQUENCE</scope>
    <source>
        <strain evidence="9">12Hb</strain>
    </source>
</reference>
<dbReference type="InterPro" id="IPR051183">
    <property type="entry name" value="U1_U11-U12_snRNP_70-35kDa"/>
</dbReference>
<organism evidence="9 10">
    <name type="scientific">Apolygus lucorum</name>
    <name type="common">Small green plant bug</name>
    <name type="synonym">Lygocoris lucorum</name>
    <dbReference type="NCBI Taxonomy" id="248454"/>
    <lineage>
        <taxon>Eukaryota</taxon>
        <taxon>Metazoa</taxon>
        <taxon>Ecdysozoa</taxon>
        <taxon>Arthropoda</taxon>
        <taxon>Hexapoda</taxon>
        <taxon>Insecta</taxon>
        <taxon>Pterygota</taxon>
        <taxon>Neoptera</taxon>
        <taxon>Paraneoptera</taxon>
        <taxon>Hemiptera</taxon>
        <taxon>Heteroptera</taxon>
        <taxon>Panheteroptera</taxon>
        <taxon>Cimicomorpha</taxon>
        <taxon>Miridae</taxon>
        <taxon>Mirini</taxon>
        <taxon>Apolygus</taxon>
    </lineage>
</organism>
<protein>
    <recommendedName>
        <fullName evidence="2">U11/U12 small nuclear ribonucleoprotein 35 kDa protein</fullName>
    </recommendedName>
    <alternativeName>
        <fullName evidence="5">U1 snRNP-binding protein homolog</fullName>
    </alternativeName>
</protein>
<dbReference type="Gene3D" id="3.30.70.330">
    <property type="match status" value="1"/>
</dbReference>
<dbReference type="GO" id="GO:0017069">
    <property type="term" value="F:snRNA binding"/>
    <property type="evidence" value="ECO:0007669"/>
    <property type="project" value="TreeGrafter"/>
</dbReference>
<keyword evidence="10" id="KW-1185">Reference proteome</keyword>
<dbReference type="FunFam" id="3.30.70.330:FF:000132">
    <property type="entry name" value="Small nuclear ribonucleoprotein U11/U12 subunit 35"/>
    <property type="match status" value="1"/>
</dbReference>
<dbReference type="OrthoDB" id="6159137at2759"/>
<dbReference type="PANTHER" id="PTHR13952:SF6">
    <property type="entry name" value="U11_U12 SMALL NUCLEAR RIBONUCLEOPROTEIN 35 KDA PROTEIN"/>
    <property type="match status" value="1"/>
</dbReference>
<dbReference type="InterPro" id="IPR012677">
    <property type="entry name" value="Nucleotide-bd_a/b_plait_sf"/>
</dbReference>
<dbReference type="Proteomes" id="UP000466442">
    <property type="component" value="Unassembled WGS sequence"/>
</dbReference>
<dbReference type="PROSITE" id="PS50102">
    <property type="entry name" value="RRM"/>
    <property type="match status" value="1"/>
</dbReference>